<accession>A0AAD7ZTK8</accession>
<evidence type="ECO:0000313" key="2">
    <source>
        <dbReference type="EMBL" id="KAJ9586614.1"/>
    </source>
</evidence>
<sequence>MNVIQKANENYFDALPDEILIKIFSFLDLDDLISVSHVDSRWKDLSQVNSVWKDIIYQPKPSITDTEKISKIQDMPALKAYSAMYTENISLIIDAICEYCRDFKHLCLSGGHNLTYPILEKLLSVFPNIEKLDIPVLKQKDSLQLVELIGKLQKLTYLRFSDRYARVEQDVLKPIADGCPLLLHMILGDSSFNDKDIQYFLVKKQKQIVSFEVCCPISALTLRCISECCNLEKLNFETKRFSDVSYDEMLLLKKLKRLKTLELCNLKSEQAKAVPSLFAENNLSNVVDLKLYLTCIEENEVNQVILNCPQLTSFALTSIHVNLDIALKNIGNCKNLTSLSLSGSHVTRKCIDYVASCPKLETLDLSCCLQTKDNVMLSVVKLKQLRRIVISYSSFLGKHFDLIPTHLIHLKEIIAYETAIKVSIWNRLLDKVPNLKIIGRDPEEL</sequence>
<name>A0AAD7ZTK8_DIPPU</name>
<protein>
    <recommendedName>
        <fullName evidence="1">F-box domain-containing protein</fullName>
    </recommendedName>
</protein>
<keyword evidence="3" id="KW-1185">Reference proteome</keyword>
<dbReference type="PANTHER" id="PTHR38926:SF72">
    <property type="entry name" value="IM:7136021-RELATED"/>
    <property type="match status" value="1"/>
</dbReference>
<dbReference type="Proteomes" id="UP001233999">
    <property type="component" value="Unassembled WGS sequence"/>
</dbReference>
<dbReference type="Pfam" id="PF12937">
    <property type="entry name" value="F-box-like"/>
    <property type="match status" value="1"/>
</dbReference>
<dbReference type="SUPFAM" id="SSF52047">
    <property type="entry name" value="RNI-like"/>
    <property type="match status" value="1"/>
</dbReference>
<reference evidence="2" key="2">
    <citation type="submission" date="2023-05" db="EMBL/GenBank/DDBJ databases">
        <authorList>
            <person name="Fouks B."/>
        </authorList>
    </citation>
    <scope>NUCLEOTIDE SEQUENCE</scope>
    <source>
        <strain evidence="2">Stay&amp;Tobe</strain>
        <tissue evidence="2">Testes</tissue>
    </source>
</reference>
<comment type="caution">
    <text evidence="2">The sequence shown here is derived from an EMBL/GenBank/DDBJ whole genome shotgun (WGS) entry which is preliminary data.</text>
</comment>
<evidence type="ECO:0000313" key="3">
    <source>
        <dbReference type="Proteomes" id="UP001233999"/>
    </source>
</evidence>
<gene>
    <name evidence="2" type="ORF">L9F63_019807</name>
</gene>
<dbReference type="SMART" id="SM00256">
    <property type="entry name" value="FBOX"/>
    <property type="match status" value="1"/>
</dbReference>
<dbReference type="PANTHER" id="PTHR38926">
    <property type="entry name" value="F-BOX DOMAIN CONTAINING PROTEIN, EXPRESSED"/>
    <property type="match status" value="1"/>
</dbReference>
<dbReference type="AlphaFoldDB" id="A0AAD7ZTK8"/>
<feature type="domain" description="F-box" evidence="1">
    <location>
        <begin position="9"/>
        <end position="55"/>
    </location>
</feature>
<evidence type="ECO:0000259" key="1">
    <source>
        <dbReference type="PROSITE" id="PS50181"/>
    </source>
</evidence>
<dbReference type="Gene3D" id="3.80.10.10">
    <property type="entry name" value="Ribonuclease Inhibitor"/>
    <property type="match status" value="2"/>
</dbReference>
<proteinExistence type="predicted"/>
<dbReference type="InterPro" id="IPR032675">
    <property type="entry name" value="LRR_dom_sf"/>
</dbReference>
<dbReference type="InterPro" id="IPR036047">
    <property type="entry name" value="F-box-like_dom_sf"/>
</dbReference>
<reference evidence="2" key="1">
    <citation type="journal article" date="2023" name="IScience">
        <title>Live-bearing cockroach genome reveals convergent evolutionary mechanisms linked to viviparity in insects and beyond.</title>
        <authorList>
            <person name="Fouks B."/>
            <person name="Harrison M.C."/>
            <person name="Mikhailova A.A."/>
            <person name="Marchal E."/>
            <person name="English S."/>
            <person name="Carruthers M."/>
            <person name="Jennings E.C."/>
            <person name="Chiamaka E.L."/>
            <person name="Frigard R.A."/>
            <person name="Pippel M."/>
            <person name="Attardo G.M."/>
            <person name="Benoit J.B."/>
            <person name="Bornberg-Bauer E."/>
            <person name="Tobe S.S."/>
        </authorList>
    </citation>
    <scope>NUCLEOTIDE SEQUENCE</scope>
    <source>
        <strain evidence="2">Stay&amp;Tobe</strain>
    </source>
</reference>
<dbReference type="EMBL" id="JASPKZ010006857">
    <property type="protein sequence ID" value="KAJ9586614.1"/>
    <property type="molecule type" value="Genomic_DNA"/>
</dbReference>
<dbReference type="SUPFAM" id="SSF81383">
    <property type="entry name" value="F-box domain"/>
    <property type="match status" value="1"/>
</dbReference>
<organism evidence="2 3">
    <name type="scientific">Diploptera punctata</name>
    <name type="common">Pacific beetle cockroach</name>
    <dbReference type="NCBI Taxonomy" id="6984"/>
    <lineage>
        <taxon>Eukaryota</taxon>
        <taxon>Metazoa</taxon>
        <taxon>Ecdysozoa</taxon>
        <taxon>Arthropoda</taxon>
        <taxon>Hexapoda</taxon>
        <taxon>Insecta</taxon>
        <taxon>Pterygota</taxon>
        <taxon>Neoptera</taxon>
        <taxon>Polyneoptera</taxon>
        <taxon>Dictyoptera</taxon>
        <taxon>Blattodea</taxon>
        <taxon>Blaberoidea</taxon>
        <taxon>Blaberidae</taxon>
        <taxon>Diplopterinae</taxon>
        <taxon>Diploptera</taxon>
    </lineage>
</organism>
<dbReference type="PROSITE" id="PS50181">
    <property type="entry name" value="FBOX"/>
    <property type="match status" value="1"/>
</dbReference>
<dbReference type="Gene3D" id="1.20.1280.50">
    <property type="match status" value="1"/>
</dbReference>
<dbReference type="InterPro" id="IPR001810">
    <property type="entry name" value="F-box_dom"/>
</dbReference>